<dbReference type="EMBL" id="HBFQ01023286">
    <property type="protein sequence ID" value="CAD8841989.1"/>
    <property type="molecule type" value="Transcribed_RNA"/>
</dbReference>
<evidence type="ECO:0000256" key="1">
    <source>
        <dbReference type="SAM" id="Coils"/>
    </source>
</evidence>
<organism evidence="3">
    <name type="scientific">Noctiluca scintillans</name>
    <name type="common">Sea sparkle</name>
    <name type="synonym">Red tide dinoflagellate</name>
    <dbReference type="NCBI Taxonomy" id="2966"/>
    <lineage>
        <taxon>Eukaryota</taxon>
        <taxon>Sar</taxon>
        <taxon>Alveolata</taxon>
        <taxon>Dinophyceae</taxon>
        <taxon>Noctilucales</taxon>
        <taxon>Noctilucaceae</taxon>
        <taxon>Noctiluca</taxon>
    </lineage>
</organism>
<name>A0A7S1A3Z7_NOCSC</name>
<feature type="coiled-coil region" evidence="1">
    <location>
        <begin position="113"/>
        <end position="150"/>
    </location>
</feature>
<sequence length="243" mass="27277">MLRAHWKRLHVRVLEPSAHTCTKHLTRGPRVLNGSFAGLRNPVTHRRTFCSVQLEVRPALLAFRRRAGQELGLALSGAPEALVPARVDAALRDIVEEESRVPSGEVGKESACRAAMDEERQQAMTLLNELQEHRRERKRLKMQRADLLAVGFQSSSQENKEFAALVVCAAAGIFAVSIHWAFFSIWGIAYFIYRRSTEMVRTQRTAMDNLQETLDALKALQTEDDKKLAALRARVSSWSTGSA</sequence>
<evidence type="ECO:0000256" key="2">
    <source>
        <dbReference type="SAM" id="Phobius"/>
    </source>
</evidence>
<evidence type="ECO:0000313" key="3">
    <source>
        <dbReference type="EMBL" id="CAD8841989.1"/>
    </source>
</evidence>
<gene>
    <name evidence="3" type="ORF">NSCI0253_LOCUS16337</name>
</gene>
<proteinExistence type="predicted"/>
<feature type="transmembrane region" description="Helical" evidence="2">
    <location>
        <begin position="162"/>
        <end position="193"/>
    </location>
</feature>
<keyword evidence="2" id="KW-0812">Transmembrane</keyword>
<reference evidence="3" key="1">
    <citation type="submission" date="2021-01" db="EMBL/GenBank/DDBJ databases">
        <authorList>
            <person name="Corre E."/>
            <person name="Pelletier E."/>
            <person name="Niang G."/>
            <person name="Scheremetjew M."/>
            <person name="Finn R."/>
            <person name="Kale V."/>
            <person name="Holt S."/>
            <person name="Cochrane G."/>
            <person name="Meng A."/>
            <person name="Brown T."/>
            <person name="Cohen L."/>
        </authorList>
    </citation>
    <scope>NUCLEOTIDE SEQUENCE</scope>
</reference>
<dbReference type="AlphaFoldDB" id="A0A7S1A3Z7"/>
<keyword evidence="2" id="KW-1133">Transmembrane helix</keyword>
<protein>
    <submittedName>
        <fullName evidence="3">Uncharacterized protein</fullName>
    </submittedName>
</protein>
<accession>A0A7S1A3Z7</accession>
<keyword evidence="1" id="KW-0175">Coiled coil</keyword>
<keyword evidence="2" id="KW-0472">Membrane</keyword>